<dbReference type="PANTHER" id="PTHR37017:SF11">
    <property type="entry name" value="ESTERASE_LIPASE_THIOESTERASE DOMAIN-CONTAINING PROTEIN"/>
    <property type="match status" value="1"/>
</dbReference>
<feature type="domain" description="AB hydrolase-1" evidence="1">
    <location>
        <begin position="4"/>
        <end position="234"/>
    </location>
</feature>
<organism evidence="2 3">
    <name type="scientific">Penicillium patulum</name>
    <name type="common">Penicillium griseofulvum</name>
    <dbReference type="NCBI Taxonomy" id="5078"/>
    <lineage>
        <taxon>Eukaryota</taxon>
        <taxon>Fungi</taxon>
        <taxon>Dikarya</taxon>
        <taxon>Ascomycota</taxon>
        <taxon>Pezizomycotina</taxon>
        <taxon>Eurotiomycetes</taxon>
        <taxon>Eurotiomycetidae</taxon>
        <taxon>Eurotiales</taxon>
        <taxon>Aspergillaceae</taxon>
        <taxon>Penicillium</taxon>
    </lineage>
</organism>
<dbReference type="InterPro" id="IPR000073">
    <property type="entry name" value="AB_hydrolase_1"/>
</dbReference>
<dbReference type="OMA" id="HSYGSMP"/>
<dbReference type="STRING" id="5078.A0A135LTB1"/>
<comment type="caution">
    <text evidence="2">The sequence shown here is derived from an EMBL/GenBank/DDBJ whole genome shotgun (WGS) entry which is preliminary data.</text>
</comment>
<dbReference type="Pfam" id="PF12697">
    <property type="entry name" value="Abhydrolase_6"/>
    <property type="match status" value="1"/>
</dbReference>
<dbReference type="PANTHER" id="PTHR37017">
    <property type="entry name" value="AB HYDROLASE-1 DOMAIN-CONTAINING PROTEIN-RELATED"/>
    <property type="match status" value="1"/>
</dbReference>
<dbReference type="AlphaFoldDB" id="A0A135LTB1"/>
<dbReference type="Proteomes" id="UP000070168">
    <property type="component" value="Unassembled WGS sequence"/>
</dbReference>
<keyword evidence="3" id="KW-1185">Reference proteome</keyword>
<dbReference type="SUPFAM" id="SSF53474">
    <property type="entry name" value="alpha/beta-Hydrolases"/>
    <property type="match status" value="1"/>
</dbReference>
<accession>A0A135LTB1</accession>
<dbReference type="EMBL" id="LHQR01000027">
    <property type="protein sequence ID" value="KXG52195.1"/>
    <property type="molecule type" value="Genomic_DNA"/>
</dbReference>
<name>A0A135LTB1_PENPA</name>
<evidence type="ECO:0000313" key="2">
    <source>
        <dbReference type="EMBL" id="KXG52195.1"/>
    </source>
</evidence>
<dbReference type="Gene3D" id="3.40.50.1820">
    <property type="entry name" value="alpha/beta hydrolase"/>
    <property type="match status" value="1"/>
</dbReference>
<reference evidence="2 3" key="1">
    <citation type="journal article" date="2016" name="BMC Genomics">
        <title>Genome sequencing and secondary metabolism of the postharvest pathogen Penicillium griseofulvum.</title>
        <authorList>
            <person name="Banani H."/>
            <person name="Marcet-Houben M."/>
            <person name="Ballester A.R."/>
            <person name="Abbruscato P."/>
            <person name="Gonzalez-Candelas L."/>
            <person name="Gabaldon T."/>
            <person name="Spadaro D."/>
        </authorList>
    </citation>
    <scope>NUCLEOTIDE SEQUENCE [LARGE SCALE GENOMIC DNA]</scope>
    <source>
        <strain evidence="2 3">PG3</strain>
    </source>
</reference>
<dbReference type="OrthoDB" id="408373at2759"/>
<gene>
    <name evidence="2" type="ORF">PGRI_084790</name>
</gene>
<dbReference type="GO" id="GO:0072330">
    <property type="term" value="P:monocarboxylic acid biosynthetic process"/>
    <property type="evidence" value="ECO:0007669"/>
    <property type="project" value="UniProtKB-ARBA"/>
</dbReference>
<proteinExistence type="predicted"/>
<dbReference type="GO" id="GO:0017000">
    <property type="term" value="P:antibiotic biosynthetic process"/>
    <property type="evidence" value="ECO:0007669"/>
    <property type="project" value="UniProtKB-ARBA"/>
</dbReference>
<dbReference type="GeneID" id="63711493"/>
<protein>
    <recommendedName>
        <fullName evidence="1">AB hydrolase-1 domain-containing protein</fullName>
    </recommendedName>
</protein>
<evidence type="ECO:0000259" key="1">
    <source>
        <dbReference type="Pfam" id="PF12697"/>
    </source>
</evidence>
<sequence>MTTILFVPGAWITPAFYQPFIHALSHASYDVQYAGYPSLDPEEPLTATCQVDSDAVTDILQSLVEDEGRDVVVFMHSYGGMPGSAAASGLSKVQRAQEGKTGGVIGLLYLGAFVVPEGHSCAGLQGGALPPWILLDQPEPNVNIVDDPVKNFAADVNHGLVKKLTKSVKPHSNIAFTSTQPHPAWADQEFEGRLGFIVTTEDAAVPKEAQTGMMAATQKAWIVKEIASSHCAPFINRINETVGLIREIIDQFL</sequence>
<dbReference type="RefSeq" id="XP_040650731.1">
    <property type="nucleotide sequence ID" value="XM_040796193.1"/>
</dbReference>
<dbReference type="InterPro" id="IPR052897">
    <property type="entry name" value="Sec-Metab_Biosynth_Hydrolase"/>
</dbReference>
<evidence type="ECO:0000313" key="3">
    <source>
        <dbReference type="Proteomes" id="UP000070168"/>
    </source>
</evidence>
<dbReference type="InterPro" id="IPR029058">
    <property type="entry name" value="AB_hydrolase_fold"/>
</dbReference>